<name>A0A2I0A3U8_9ASPA</name>
<protein>
    <submittedName>
        <fullName evidence="7">UPF0496 protein 2</fullName>
    </submittedName>
</protein>
<keyword evidence="5 6" id="KW-0472">Membrane</keyword>
<dbReference type="AlphaFoldDB" id="A0A2I0A3U8"/>
<dbReference type="InterPro" id="IPR007749">
    <property type="entry name" value="DUF677"/>
</dbReference>
<dbReference type="STRING" id="1088818.A0A2I0A3U8"/>
<evidence type="ECO:0000256" key="4">
    <source>
        <dbReference type="ARBA" id="ARBA00022989"/>
    </source>
</evidence>
<dbReference type="GO" id="GO:0016020">
    <property type="term" value="C:membrane"/>
    <property type="evidence" value="ECO:0007669"/>
    <property type="project" value="UniProtKB-SubCell"/>
</dbReference>
<evidence type="ECO:0000256" key="3">
    <source>
        <dbReference type="ARBA" id="ARBA00022692"/>
    </source>
</evidence>
<comment type="similarity">
    <text evidence="2">Belongs to the UPF0496 family.</text>
</comment>
<dbReference type="OrthoDB" id="776561at2759"/>
<dbReference type="EMBL" id="KZ452027">
    <property type="protein sequence ID" value="PKA50221.1"/>
    <property type="molecule type" value="Genomic_DNA"/>
</dbReference>
<dbReference type="PANTHER" id="PTHR31113:SF20">
    <property type="entry name" value="UPF0496 PROTEIN 2-RELATED"/>
    <property type="match status" value="1"/>
</dbReference>
<proteinExistence type="inferred from homology"/>
<evidence type="ECO:0000313" key="8">
    <source>
        <dbReference type="Proteomes" id="UP000236161"/>
    </source>
</evidence>
<reference evidence="7 8" key="1">
    <citation type="journal article" date="2017" name="Nature">
        <title>The Apostasia genome and the evolution of orchids.</title>
        <authorList>
            <person name="Zhang G.Q."/>
            <person name="Liu K.W."/>
            <person name="Li Z."/>
            <person name="Lohaus R."/>
            <person name="Hsiao Y.Y."/>
            <person name="Niu S.C."/>
            <person name="Wang J.Y."/>
            <person name="Lin Y.C."/>
            <person name="Xu Q."/>
            <person name="Chen L.J."/>
            <person name="Yoshida K."/>
            <person name="Fujiwara S."/>
            <person name="Wang Z.W."/>
            <person name="Zhang Y.Q."/>
            <person name="Mitsuda N."/>
            <person name="Wang M."/>
            <person name="Liu G.H."/>
            <person name="Pecoraro L."/>
            <person name="Huang H.X."/>
            <person name="Xiao X.J."/>
            <person name="Lin M."/>
            <person name="Wu X.Y."/>
            <person name="Wu W.L."/>
            <person name="Chen Y.Y."/>
            <person name="Chang S.B."/>
            <person name="Sakamoto S."/>
            <person name="Ohme-Takagi M."/>
            <person name="Yagi M."/>
            <person name="Zeng S.J."/>
            <person name="Shen C.Y."/>
            <person name="Yeh C.M."/>
            <person name="Luo Y.B."/>
            <person name="Tsai W.C."/>
            <person name="Van de Peer Y."/>
            <person name="Liu Z.J."/>
        </authorList>
    </citation>
    <scope>NUCLEOTIDE SEQUENCE [LARGE SCALE GENOMIC DNA]</scope>
    <source>
        <strain evidence="8">cv. Shenzhen</strain>
        <tissue evidence="7">Stem</tissue>
    </source>
</reference>
<evidence type="ECO:0000313" key="7">
    <source>
        <dbReference type="EMBL" id="PKA50221.1"/>
    </source>
</evidence>
<keyword evidence="3 6" id="KW-0812">Transmembrane</keyword>
<dbReference type="Proteomes" id="UP000236161">
    <property type="component" value="Unassembled WGS sequence"/>
</dbReference>
<organism evidence="7 8">
    <name type="scientific">Apostasia shenzhenica</name>
    <dbReference type="NCBI Taxonomy" id="1088818"/>
    <lineage>
        <taxon>Eukaryota</taxon>
        <taxon>Viridiplantae</taxon>
        <taxon>Streptophyta</taxon>
        <taxon>Embryophyta</taxon>
        <taxon>Tracheophyta</taxon>
        <taxon>Spermatophyta</taxon>
        <taxon>Magnoliopsida</taxon>
        <taxon>Liliopsida</taxon>
        <taxon>Asparagales</taxon>
        <taxon>Orchidaceae</taxon>
        <taxon>Apostasioideae</taxon>
        <taxon>Apostasia</taxon>
    </lineage>
</organism>
<evidence type="ECO:0000256" key="5">
    <source>
        <dbReference type="ARBA" id="ARBA00023136"/>
    </source>
</evidence>
<keyword evidence="4 6" id="KW-1133">Transmembrane helix</keyword>
<evidence type="ECO:0000256" key="1">
    <source>
        <dbReference type="ARBA" id="ARBA00004370"/>
    </source>
</evidence>
<comment type="subcellular location">
    <subcellularLocation>
        <location evidence="1">Membrane</location>
    </subcellularLocation>
</comment>
<dbReference type="Pfam" id="PF05055">
    <property type="entry name" value="DUF677"/>
    <property type="match status" value="1"/>
</dbReference>
<evidence type="ECO:0000256" key="2">
    <source>
        <dbReference type="ARBA" id="ARBA00009074"/>
    </source>
</evidence>
<evidence type="ECO:0000256" key="6">
    <source>
        <dbReference type="SAM" id="Phobius"/>
    </source>
</evidence>
<keyword evidence="8" id="KW-1185">Reference proteome</keyword>
<gene>
    <name evidence="7" type="ORF">AXF42_Ash017815</name>
</gene>
<feature type="transmembrane region" description="Helical" evidence="6">
    <location>
        <begin position="184"/>
        <end position="205"/>
    </location>
</feature>
<dbReference type="PANTHER" id="PTHR31113">
    <property type="entry name" value="UPF0496 PROTEIN 3-RELATED"/>
    <property type="match status" value="1"/>
</dbReference>
<accession>A0A2I0A3U8</accession>
<sequence length="351" mass="38589">MARCTRGTLELDAEYTEAFHTNSFVDIWSKAHRQLKLNSSAAAAMPPPQAYIPPSSPPRRSYSHLPDFLLEPRQADLLAAAACAGGNEAILVDYLDATFQSFTACASLLDAIDRARYLRRAICRLLPCLSSSSSAAAELSSRLDLGNPFSPPHLTHFYSTHALYLPLVRRLGAARRRLWRRARLLRVAKSTSGVMVITAVVAAAIAAVALAVHAAAALSAAAATPLVAAGWRRLRWAAEGVRLGRVERAARRVDAAARGAYIVRRDLDTLSRMVQRAHDEAEHGREVAAMALRCGEDDEVIREVVREMEVGEQGFKDKVEELEEHVYLCLLTINRSRRLVAEELKEEEDGS</sequence>